<evidence type="ECO:0000256" key="1">
    <source>
        <dbReference type="SAM" id="MobiDB-lite"/>
    </source>
</evidence>
<feature type="compositionally biased region" description="Basic and acidic residues" evidence="1">
    <location>
        <begin position="247"/>
        <end position="261"/>
    </location>
</feature>
<feature type="compositionally biased region" description="Low complexity" evidence="1">
    <location>
        <begin position="159"/>
        <end position="172"/>
    </location>
</feature>
<reference evidence="2" key="1">
    <citation type="submission" date="2025-05" db="UniProtKB">
        <authorList>
            <consortium name="RefSeq"/>
        </authorList>
    </citation>
    <scope>NUCLEOTIDE SEQUENCE [LARGE SCALE GENOMIC DNA]</scope>
</reference>
<evidence type="ECO:0000313" key="2">
    <source>
        <dbReference type="Proteomes" id="UP001652641"/>
    </source>
</evidence>
<dbReference type="RefSeq" id="XP_072603834.1">
    <property type="nucleotide sequence ID" value="XM_072747733.1"/>
</dbReference>
<proteinExistence type="predicted"/>
<feature type="compositionally biased region" description="Low complexity" evidence="1">
    <location>
        <begin position="88"/>
        <end position="98"/>
    </location>
</feature>
<accession>A0ABM4ZMR7</accession>
<keyword evidence="2" id="KW-1185">Reference proteome</keyword>
<feature type="compositionally biased region" description="Pro residues" evidence="1">
    <location>
        <begin position="42"/>
        <end position="53"/>
    </location>
</feature>
<sequence length="340" mass="34995">MAPAPAPPPPPRLASPRLASPRRRGTPSLPPPNFSAPRPRRPPPPPPPPPPRQAPRRGRPWAGPGPGPGPARRAPRAPRAPFPPPAAPALRASLLLPADSSGAGLLPGPRSPAPGRHRGSHLGPGGAAPGGAGAGLRRGGRASGRTARGGGAGRGARGGAALPPAAARAGTLSGPGWGRAHPPGPTGLTTTWRLQRREGGRGEAFGPETPSNSGMGEVRDGRRGPQIFNLVLPTRELCDSALAAFDLGDRGKPRKPPKAERGGIPQSCLKPASPNSGRCSGRRRLLGIQPPSIPDPKFFSYCPLSWRSNSTTLPSFPLFLSHSRQGPLVAESLKSLQKDV</sequence>
<feature type="compositionally biased region" description="Gly residues" evidence="1">
    <location>
        <begin position="147"/>
        <end position="158"/>
    </location>
</feature>
<protein>
    <submittedName>
        <fullName evidence="3">Uncharacterized protein isoform X1</fullName>
    </submittedName>
</protein>
<feature type="region of interest" description="Disordered" evidence="1">
    <location>
        <begin position="247"/>
        <end position="288"/>
    </location>
</feature>
<gene>
    <name evidence="3" type="primary">LOC140597800</name>
</gene>
<organism evidence="2 3">
    <name type="scientific">Vulpes vulpes</name>
    <name type="common">Red fox</name>
    <dbReference type="NCBI Taxonomy" id="9627"/>
    <lineage>
        <taxon>Eukaryota</taxon>
        <taxon>Metazoa</taxon>
        <taxon>Chordata</taxon>
        <taxon>Craniata</taxon>
        <taxon>Vertebrata</taxon>
        <taxon>Euteleostomi</taxon>
        <taxon>Mammalia</taxon>
        <taxon>Eutheria</taxon>
        <taxon>Laurasiatheria</taxon>
        <taxon>Carnivora</taxon>
        <taxon>Caniformia</taxon>
        <taxon>Canidae</taxon>
        <taxon>Vulpes</taxon>
    </lineage>
</organism>
<feature type="compositionally biased region" description="Pro residues" evidence="1">
    <location>
        <begin position="78"/>
        <end position="87"/>
    </location>
</feature>
<feature type="region of interest" description="Disordered" evidence="1">
    <location>
        <begin position="1"/>
        <end position="222"/>
    </location>
</feature>
<feature type="compositionally biased region" description="Pro residues" evidence="1">
    <location>
        <begin position="1"/>
        <end position="13"/>
    </location>
</feature>
<dbReference type="Proteomes" id="UP001652641">
    <property type="component" value="Chromosome 2"/>
</dbReference>
<evidence type="ECO:0000313" key="3">
    <source>
        <dbReference type="RefSeq" id="XP_072603834.1"/>
    </source>
</evidence>
<feature type="compositionally biased region" description="Gly residues" evidence="1">
    <location>
        <begin position="122"/>
        <end position="137"/>
    </location>
</feature>
<reference evidence="3" key="2">
    <citation type="submission" date="2025-08" db="UniProtKB">
        <authorList>
            <consortium name="RefSeq"/>
        </authorList>
    </citation>
    <scope>IDENTIFICATION</scope>
    <source>
        <tissue evidence="3">Cell line</tissue>
    </source>
</reference>
<name>A0ABM4ZMR7_VULVU</name>
<dbReference type="GeneID" id="140597800"/>